<dbReference type="PANTHER" id="PTHR33883">
    <property type="entry name" value="WPP DOMAIN-ASSOCIATED PROTEIN"/>
    <property type="match status" value="1"/>
</dbReference>
<evidence type="ECO:0000313" key="4">
    <source>
        <dbReference type="Proteomes" id="UP000541444"/>
    </source>
</evidence>
<name>A0A7J7MJB2_9MAGN</name>
<comment type="caution">
    <text evidence="3">The sequence shown here is derived from an EMBL/GenBank/DDBJ whole genome shotgun (WGS) entry which is preliminary data.</text>
</comment>
<accession>A0A7J7MJB2</accession>
<feature type="coiled-coil region" evidence="1">
    <location>
        <begin position="519"/>
        <end position="553"/>
    </location>
</feature>
<feature type="region of interest" description="Disordered" evidence="2">
    <location>
        <begin position="234"/>
        <end position="269"/>
    </location>
</feature>
<dbReference type="AlphaFoldDB" id="A0A7J7MJB2"/>
<gene>
    <name evidence="3" type="ORF">GIB67_018388</name>
</gene>
<dbReference type="InterPro" id="IPR037490">
    <property type="entry name" value="WAP"/>
</dbReference>
<dbReference type="EMBL" id="JACGCM010001448">
    <property type="protein sequence ID" value="KAF6154951.1"/>
    <property type="molecule type" value="Genomic_DNA"/>
</dbReference>
<organism evidence="3 4">
    <name type="scientific">Kingdonia uniflora</name>
    <dbReference type="NCBI Taxonomy" id="39325"/>
    <lineage>
        <taxon>Eukaryota</taxon>
        <taxon>Viridiplantae</taxon>
        <taxon>Streptophyta</taxon>
        <taxon>Embryophyta</taxon>
        <taxon>Tracheophyta</taxon>
        <taxon>Spermatophyta</taxon>
        <taxon>Magnoliopsida</taxon>
        <taxon>Ranunculales</taxon>
        <taxon>Circaeasteraceae</taxon>
        <taxon>Kingdonia</taxon>
    </lineage>
</organism>
<reference evidence="3 4" key="1">
    <citation type="journal article" date="2020" name="IScience">
        <title>Genome Sequencing of the Endangered Kingdonia uniflora (Circaeasteraceae, Ranunculales) Reveals Potential Mechanisms of Evolutionary Specialization.</title>
        <authorList>
            <person name="Sun Y."/>
            <person name="Deng T."/>
            <person name="Zhang A."/>
            <person name="Moore M.J."/>
            <person name="Landis J.B."/>
            <person name="Lin N."/>
            <person name="Zhang H."/>
            <person name="Zhang X."/>
            <person name="Huang J."/>
            <person name="Zhang X."/>
            <person name="Sun H."/>
            <person name="Wang H."/>
        </authorList>
    </citation>
    <scope>NUCLEOTIDE SEQUENCE [LARGE SCALE GENOMIC DNA]</scope>
    <source>
        <strain evidence="3">TB1705</strain>
        <tissue evidence="3">Leaf</tissue>
    </source>
</reference>
<dbReference type="Proteomes" id="UP000541444">
    <property type="component" value="Unassembled WGS sequence"/>
</dbReference>
<sequence>MENLEIFDNSEVPSSLVSDNSMQQLSNGFRNDDIGDNILDDLESYLKDIDDRLTISRMVSDSVIKGMVNAVMEESAEKIAFKKIKIESLEARLRNYEMGMGELGFGESLNEVRISANRKFQLVEKEIEKLKRRYSKESEPWEGLDKTVCSLKRLMNDLYECSKNTFFEWQKEREFEDEIKDMVIRSSVKSLQEDFEGRLREEQKLQSRGNTKIIELTSLRVELDAISRSLTSYEMAPNGSHEGDEEWNKKDHFRRKGLGSPKSTKDEDVVETTQLDLMSKDKVISYFQSKITKMKRNHETEVHDVAEEYFRLRREFLKERGRSSSLSLRKEKELEFLRKKIPNVILKLDDILIENEKLPPKVCENTDNISHMKERIDILFSENFELRASLTSKEKEVERLMSRVSDSDSKMSRYSLAEASLVEQINYLKCEICEIEDTNIELSIREDIYKCIIVGLICKIRLDIEDLDMETRAMLETCGIVFGEVIRDATTTEDCDINDSYMESIFMKDMSELIFREALKDAEASINVAKMKYEKERRRRVSLEAQVSEANEERRMLHDSLQKKEFIMKMRDEEEVKKRVSLEALVSKANEERRMLCNSLREKENTLSLVEAKEMEHKEQIKVITVSVQKLCKEVTVFECRTMKTIEKNNLRLRKLKFQYTPLTQKANLFKRMDSVYKHKLERRYSDLQKAEAEVDLLGDEVEALLNLLEKIYIALDHYSIILKHYPGVMEVLELIRRELSIESAKQI</sequence>
<proteinExistence type="predicted"/>
<dbReference type="OrthoDB" id="619142at2759"/>
<evidence type="ECO:0000256" key="1">
    <source>
        <dbReference type="SAM" id="Coils"/>
    </source>
</evidence>
<keyword evidence="1" id="KW-0175">Coiled coil</keyword>
<keyword evidence="4" id="KW-1185">Reference proteome</keyword>
<evidence type="ECO:0000256" key="2">
    <source>
        <dbReference type="SAM" id="MobiDB-lite"/>
    </source>
</evidence>
<feature type="coiled-coil region" evidence="1">
    <location>
        <begin position="72"/>
        <end position="133"/>
    </location>
</feature>
<dbReference type="PANTHER" id="PTHR33883:SF10">
    <property type="entry name" value="WPP DOMAIN-ASSOCIATED PROTEIN"/>
    <property type="match status" value="1"/>
</dbReference>
<evidence type="ECO:0008006" key="5">
    <source>
        <dbReference type="Google" id="ProtNLM"/>
    </source>
</evidence>
<evidence type="ECO:0000313" key="3">
    <source>
        <dbReference type="EMBL" id="KAF6154951.1"/>
    </source>
</evidence>
<protein>
    <recommendedName>
        <fullName evidence="5">WPP domain-associated protein</fullName>
    </recommendedName>
</protein>